<dbReference type="PROSITE" id="PS00028">
    <property type="entry name" value="ZINC_FINGER_C2H2_1"/>
    <property type="match status" value="1"/>
</dbReference>
<keyword evidence="3" id="KW-1185">Reference proteome</keyword>
<organism evidence="2 3">
    <name type="scientific">Paramuricea clavata</name>
    <name type="common">Red gorgonian</name>
    <name type="synonym">Violescent sea-whip</name>
    <dbReference type="NCBI Taxonomy" id="317549"/>
    <lineage>
        <taxon>Eukaryota</taxon>
        <taxon>Metazoa</taxon>
        <taxon>Cnidaria</taxon>
        <taxon>Anthozoa</taxon>
        <taxon>Octocorallia</taxon>
        <taxon>Malacalcyonacea</taxon>
        <taxon>Plexauridae</taxon>
        <taxon>Paramuricea</taxon>
    </lineage>
</organism>
<dbReference type="PROSITE" id="PS50157">
    <property type="entry name" value="ZINC_FINGER_C2H2_2"/>
    <property type="match status" value="1"/>
</dbReference>
<dbReference type="OrthoDB" id="449340at2759"/>
<dbReference type="SMART" id="SM00355">
    <property type="entry name" value="ZnF_C2H2"/>
    <property type="match status" value="2"/>
</dbReference>
<dbReference type="PANTHER" id="PTHR35378:SF1">
    <property type="entry name" value="C2H2-TYPE DOMAIN-CONTAINING PROTEIN"/>
    <property type="match status" value="1"/>
</dbReference>
<accession>A0A6S7FRN2</accession>
<dbReference type="Proteomes" id="UP001152795">
    <property type="component" value="Unassembled WGS sequence"/>
</dbReference>
<name>A0A6S7FRN2_PARCT</name>
<dbReference type="PANTHER" id="PTHR35378">
    <property type="entry name" value="UNNAMED PRODUCT"/>
    <property type="match status" value="1"/>
</dbReference>
<feature type="region of interest" description="Disordered" evidence="1">
    <location>
        <begin position="131"/>
        <end position="161"/>
    </location>
</feature>
<dbReference type="InterPro" id="IPR013087">
    <property type="entry name" value="Znf_C2H2_type"/>
</dbReference>
<sequence length="431" mass="50385">MTFTYRVLLKPSDICFKKKLLPSSFDDGIPVRETLQQLANEEILIEDLPSIDVIWCQKKWVWYTLNNRRLWVFRELEKLGKCQYIATRRVENIEHVTDFLLYGSAELIGESNIVEWDEDGFRITLFNSDAKKATSPDCSTEEATTPAGRKEVKDETQEVKEDAKIRRDWREMTPLTVTVRWNEADKSDVDDERVVTPDPDNKKPDKHEDDSREKLAESEESQRERKDSGLYSASSCGRTSPRDLTDNETEYETVFSETEFSEERKSSSRRFSRFDRDRPSRRNVRLSKVSSTLPSRSYARSYSVPPSSRISKPSTSTRARRTRRSRPRRKSVSRLPTSEALRALMFCRRDMYDRLMLLLHHGRMSRLEQLALKTKLMNTCGFCFKSFREGVSLSQHIEELKHWACTRCGKYFESYTALGQHKLALEHCNVH</sequence>
<evidence type="ECO:0000313" key="2">
    <source>
        <dbReference type="EMBL" id="CAB3979422.1"/>
    </source>
</evidence>
<proteinExistence type="predicted"/>
<feature type="compositionally biased region" description="Basic and acidic residues" evidence="1">
    <location>
        <begin position="261"/>
        <end position="280"/>
    </location>
</feature>
<feature type="compositionally biased region" description="Basic residues" evidence="1">
    <location>
        <begin position="318"/>
        <end position="332"/>
    </location>
</feature>
<reference evidence="2" key="1">
    <citation type="submission" date="2020-04" db="EMBL/GenBank/DDBJ databases">
        <authorList>
            <person name="Alioto T."/>
            <person name="Alioto T."/>
            <person name="Gomez Garrido J."/>
        </authorList>
    </citation>
    <scope>NUCLEOTIDE SEQUENCE</scope>
    <source>
        <strain evidence="2">A484AB</strain>
    </source>
</reference>
<protein>
    <submittedName>
        <fullName evidence="2">Seleno P</fullName>
    </submittedName>
</protein>
<feature type="compositionally biased region" description="Basic and acidic residues" evidence="1">
    <location>
        <begin position="188"/>
        <end position="228"/>
    </location>
</feature>
<evidence type="ECO:0000313" key="3">
    <source>
        <dbReference type="Proteomes" id="UP001152795"/>
    </source>
</evidence>
<comment type="caution">
    <text evidence="2">The sequence shown here is derived from an EMBL/GenBank/DDBJ whole genome shotgun (WGS) entry which is preliminary data.</text>
</comment>
<feature type="compositionally biased region" description="Basic and acidic residues" evidence="1">
    <location>
        <begin position="148"/>
        <end position="161"/>
    </location>
</feature>
<gene>
    <name evidence="2" type="ORF">PACLA_8A080022</name>
</gene>
<dbReference type="EMBL" id="CACRXK020000196">
    <property type="protein sequence ID" value="CAB3979422.1"/>
    <property type="molecule type" value="Genomic_DNA"/>
</dbReference>
<dbReference type="AlphaFoldDB" id="A0A6S7FRN2"/>
<evidence type="ECO:0000256" key="1">
    <source>
        <dbReference type="SAM" id="MobiDB-lite"/>
    </source>
</evidence>
<feature type="region of interest" description="Disordered" evidence="1">
    <location>
        <begin position="188"/>
        <end position="335"/>
    </location>
</feature>
<feature type="compositionally biased region" description="Polar residues" evidence="1">
    <location>
        <begin position="288"/>
        <end position="310"/>
    </location>
</feature>